<dbReference type="KEGG" id="shi:Shel_14040"/>
<accession>C7N690</accession>
<evidence type="ECO:0000313" key="2">
    <source>
        <dbReference type="Proteomes" id="UP000002026"/>
    </source>
</evidence>
<dbReference type="EMBL" id="CP001684">
    <property type="protein sequence ID" value="ACV22425.1"/>
    <property type="molecule type" value="Genomic_DNA"/>
</dbReference>
<sequence length="108" mass="11814">MGALSAIPRRFLPDSMLVRTPDSFGDLDDAVEISHVRFVRKQSVCDDGHRSADAGTGKVYLDAVNSTGAFEVPAGSRVEIRGHSYLVAECKRCEGFGGKVHHWELVVR</sequence>
<organism evidence="1 2">
    <name type="scientific">Slackia heliotrinireducens (strain ATCC 29202 / DSM 20476 / NCTC 11029 / RHS 1)</name>
    <name type="common">Peptococcus heliotrinreducens</name>
    <dbReference type="NCBI Taxonomy" id="471855"/>
    <lineage>
        <taxon>Bacteria</taxon>
        <taxon>Bacillati</taxon>
        <taxon>Actinomycetota</taxon>
        <taxon>Coriobacteriia</taxon>
        <taxon>Eggerthellales</taxon>
        <taxon>Eggerthellaceae</taxon>
        <taxon>Slackia</taxon>
    </lineage>
</organism>
<dbReference type="eggNOG" id="ENOG5031S3X">
    <property type="taxonomic scope" value="Bacteria"/>
</dbReference>
<name>C7N690_SLAHD</name>
<evidence type="ECO:0008006" key="3">
    <source>
        <dbReference type="Google" id="ProtNLM"/>
    </source>
</evidence>
<proteinExistence type="predicted"/>
<dbReference type="STRING" id="471855.Shel_14040"/>
<gene>
    <name evidence="1" type="ordered locus">Shel_14040</name>
</gene>
<dbReference type="Pfam" id="PF10665">
    <property type="entry name" value="Minor_capsid_1"/>
    <property type="match status" value="1"/>
</dbReference>
<keyword evidence="2" id="KW-1185">Reference proteome</keyword>
<reference evidence="1 2" key="1">
    <citation type="journal article" date="2009" name="Stand. Genomic Sci.">
        <title>Complete genome sequence of Slackia heliotrinireducens type strain (RHS 1).</title>
        <authorList>
            <person name="Pukall R."/>
            <person name="Lapidus A."/>
            <person name="Nolan M."/>
            <person name="Copeland A."/>
            <person name="Glavina Del Rio T."/>
            <person name="Lucas S."/>
            <person name="Chen F."/>
            <person name="Tice H."/>
            <person name="Cheng J.F."/>
            <person name="Chertkov O."/>
            <person name="Bruce D."/>
            <person name="Goodwin L."/>
            <person name="Kuske C."/>
            <person name="Brettin T."/>
            <person name="Detter J.C."/>
            <person name="Han C."/>
            <person name="Pitluck S."/>
            <person name="Pati A."/>
            <person name="Mavrommatis K."/>
            <person name="Ivanova N."/>
            <person name="Ovchinnikova G."/>
            <person name="Chen A."/>
            <person name="Palaniappan K."/>
            <person name="Schneider S."/>
            <person name="Rohde M."/>
            <person name="Chain P."/>
            <person name="D'haeseleer P."/>
            <person name="Goker M."/>
            <person name="Bristow J."/>
            <person name="Eisen J.A."/>
            <person name="Markowitz V."/>
            <person name="Kyrpides N.C."/>
            <person name="Klenk H.P."/>
            <person name="Hugenholtz P."/>
        </authorList>
    </citation>
    <scope>NUCLEOTIDE SEQUENCE [LARGE SCALE GENOMIC DNA]</scope>
    <source>
        <strain evidence="2">ATCC 29202 / DSM 20476 / NCTC 11029 / RHS 1</strain>
    </source>
</reference>
<dbReference type="HOGENOM" id="CLU_173886_0_0_11"/>
<protein>
    <recommendedName>
        <fullName evidence="3">Minor capsid protein</fullName>
    </recommendedName>
</protein>
<evidence type="ECO:0000313" key="1">
    <source>
        <dbReference type="EMBL" id="ACV22425.1"/>
    </source>
</evidence>
<dbReference type="InterPro" id="IPR019612">
    <property type="entry name" value="Minor_capsid_put"/>
</dbReference>
<dbReference type="Proteomes" id="UP000002026">
    <property type="component" value="Chromosome"/>
</dbReference>
<dbReference type="RefSeq" id="WP_012798527.1">
    <property type="nucleotide sequence ID" value="NC_013165.1"/>
</dbReference>
<dbReference type="AlphaFoldDB" id="C7N690"/>